<sequence length="581" mass="64995">MKQKKTNKLKLLAGYYKPYKGLFFADLFFAILGAAVTLVIPLLVRYIMNVVVEMPADQARAMILKIGAGMVFLVVIQFGSRYFITYFGHMMGAYIEHDMRNEIFGHYQKLSFGFYDNQKVGHLLSRITSDLFDISELLHHGPEDIIISVIKLLGAFFILLNVNWKMACICFAVVILMLAYALIYNKRMKSAFKENRARIADINSQIEDSLAGIRVVKSFGNEKREMEKFAKGNERFVAAKSLTYRYMAGYHSGMDAFTTLITVAALISGAFYLTNGSLLAADLVTFLLYINNFTEPVTKLVNFTEQFQNGYSGYDRFLEMMSIAPDIEDAPDAVSIDHAQGNIEFKDVSFHYAGDSQEEVLSHVNLKVKHGDYVALVGSSGAGKTTLCSLIPRFYDVTGGAIYLDGTDIRNIKMKDLRRQIGIVQQDVYLFAGTIMENIRYGRPKATDEEVIRAAKAANAHDFIMAMPQDYDTDIGQRGVKLSGGQKQRLSIARAFLKNPPILIFDEATSALDNESERVVQESLELLAKDRTTFVIAHRLSTIRNAKRILVLTEDGIAEEGTHQELLAKNGVYAALCQAGL</sequence>
<evidence type="ECO:0000256" key="4">
    <source>
        <dbReference type="ARBA" id="ARBA00022840"/>
    </source>
</evidence>
<organism evidence="10 11">
    <name type="scientific">Candidatus Blautia faecavium</name>
    <dbReference type="NCBI Taxonomy" id="2838487"/>
    <lineage>
        <taxon>Bacteria</taxon>
        <taxon>Bacillati</taxon>
        <taxon>Bacillota</taxon>
        <taxon>Clostridia</taxon>
        <taxon>Lachnospirales</taxon>
        <taxon>Lachnospiraceae</taxon>
        <taxon>Blautia</taxon>
    </lineage>
</organism>
<feature type="domain" description="ABC transporter" evidence="8">
    <location>
        <begin position="343"/>
        <end position="579"/>
    </location>
</feature>
<reference evidence="10" key="1">
    <citation type="journal article" date="2021" name="PeerJ">
        <title>Extensive microbial diversity within the chicken gut microbiome revealed by metagenomics and culture.</title>
        <authorList>
            <person name="Gilroy R."/>
            <person name="Ravi A."/>
            <person name="Getino M."/>
            <person name="Pursley I."/>
            <person name="Horton D.L."/>
            <person name="Alikhan N.F."/>
            <person name="Baker D."/>
            <person name="Gharbi K."/>
            <person name="Hall N."/>
            <person name="Watson M."/>
            <person name="Adriaenssens E.M."/>
            <person name="Foster-Nyarko E."/>
            <person name="Jarju S."/>
            <person name="Secka A."/>
            <person name="Antonio M."/>
            <person name="Oren A."/>
            <person name="Chaudhuri R.R."/>
            <person name="La Ragione R."/>
            <person name="Hildebrand F."/>
            <person name="Pallen M.J."/>
        </authorList>
    </citation>
    <scope>NUCLEOTIDE SEQUENCE</scope>
    <source>
        <strain evidence="10">ChiSjej1B19-5720</strain>
    </source>
</reference>
<evidence type="ECO:0000313" key="10">
    <source>
        <dbReference type="EMBL" id="HJB30347.1"/>
    </source>
</evidence>
<dbReference type="PROSITE" id="PS50893">
    <property type="entry name" value="ABC_TRANSPORTER_2"/>
    <property type="match status" value="1"/>
</dbReference>
<feature type="transmembrane region" description="Helical" evidence="7">
    <location>
        <begin position="166"/>
        <end position="184"/>
    </location>
</feature>
<keyword evidence="2 7" id="KW-0812">Transmembrane</keyword>
<dbReference type="AlphaFoldDB" id="A0A9D2LVP9"/>
<keyword evidence="6 7" id="KW-0472">Membrane</keyword>
<dbReference type="InterPro" id="IPR039421">
    <property type="entry name" value="Type_1_exporter"/>
</dbReference>
<protein>
    <submittedName>
        <fullName evidence="10">ABC transporter ATP-binding protein/permease</fullName>
    </submittedName>
</protein>
<evidence type="ECO:0000256" key="7">
    <source>
        <dbReference type="SAM" id="Phobius"/>
    </source>
</evidence>
<dbReference type="Pfam" id="PF00664">
    <property type="entry name" value="ABC_membrane"/>
    <property type="match status" value="1"/>
</dbReference>
<gene>
    <name evidence="10" type="ORF">IAA06_16360</name>
</gene>
<evidence type="ECO:0000259" key="9">
    <source>
        <dbReference type="PROSITE" id="PS50929"/>
    </source>
</evidence>
<dbReference type="Gene3D" id="1.20.1560.10">
    <property type="entry name" value="ABC transporter type 1, transmembrane domain"/>
    <property type="match status" value="1"/>
</dbReference>
<dbReference type="CDD" id="cd03251">
    <property type="entry name" value="ABCC_MsbA"/>
    <property type="match status" value="1"/>
</dbReference>
<dbReference type="FunFam" id="3.40.50.300:FF:000218">
    <property type="entry name" value="Multidrug ABC transporter ATP-binding protein"/>
    <property type="match status" value="1"/>
</dbReference>
<proteinExistence type="predicted"/>
<dbReference type="InterPro" id="IPR017871">
    <property type="entry name" value="ABC_transporter-like_CS"/>
</dbReference>
<dbReference type="InterPro" id="IPR003439">
    <property type="entry name" value="ABC_transporter-like_ATP-bd"/>
</dbReference>
<reference evidence="10" key="2">
    <citation type="submission" date="2021-04" db="EMBL/GenBank/DDBJ databases">
        <authorList>
            <person name="Gilroy R."/>
        </authorList>
    </citation>
    <scope>NUCLEOTIDE SEQUENCE</scope>
    <source>
        <strain evidence="10">ChiSjej1B19-5720</strain>
    </source>
</reference>
<dbReference type="GO" id="GO:0016887">
    <property type="term" value="F:ATP hydrolysis activity"/>
    <property type="evidence" value="ECO:0007669"/>
    <property type="project" value="InterPro"/>
</dbReference>
<dbReference type="Gene3D" id="3.40.50.300">
    <property type="entry name" value="P-loop containing nucleotide triphosphate hydrolases"/>
    <property type="match status" value="1"/>
</dbReference>
<evidence type="ECO:0000259" key="8">
    <source>
        <dbReference type="PROSITE" id="PS50893"/>
    </source>
</evidence>
<dbReference type="PROSITE" id="PS00211">
    <property type="entry name" value="ABC_TRANSPORTER_1"/>
    <property type="match status" value="1"/>
</dbReference>
<dbReference type="InterPro" id="IPR011527">
    <property type="entry name" value="ABC1_TM_dom"/>
</dbReference>
<evidence type="ECO:0000256" key="1">
    <source>
        <dbReference type="ARBA" id="ARBA00004651"/>
    </source>
</evidence>
<dbReference type="InterPro" id="IPR027417">
    <property type="entry name" value="P-loop_NTPase"/>
</dbReference>
<dbReference type="EMBL" id="DWYZ01000310">
    <property type="protein sequence ID" value="HJB30347.1"/>
    <property type="molecule type" value="Genomic_DNA"/>
</dbReference>
<evidence type="ECO:0000256" key="2">
    <source>
        <dbReference type="ARBA" id="ARBA00022692"/>
    </source>
</evidence>
<evidence type="ECO:0000256" key="3">
    <source>
        <dbReference type="ARBA" id="ARBA00022741"/>
    </source>
</evidence>
<feature type="domain" description="ABC transmembrane type-1" evidence="9">
    <location>
        <begin position="27"/>
        <end position="309"/>
    </location>
</feature>
<dbReference type="GO" id="GO:0015421">
    <property type="term" value="F:ABC-type oligopeptide transporter activity"/>
    <property type="evidence" value="ECO:0007669"/>
    <property type="project" value="TreeGrafter"/>
</dbReference>
<keyword evidence="4 10" id="KW-0067">ATP-binding</keyword>
<dbReference type="SUPFAM" id="SSF52540">
    <property type="entry name" value="P-loop containing nucleoside triphosphate hydrolases"/>
    <property type="match status" value="1"/>
</dbReference>
<name>A0A9D2LVP9_9FIRM</name>
<dbReference type="PANTHER" id="PTHR43394:SF1">
    <property type="entry name" value="ATP-BINDING CASSETTE SUB-FAMILY B MEMBER 10, MITOCHONDRIAL"/>
    <property type="match status" value="1"/>
</dbReference>
<feature type="transmembrane region" description="Helical" evidence="7">
    <location>
        <begin position="254"/>
        <end position="273"/>
    </location>
</feature>
<keyword evidence="5 7" id="KW-1133">Transmembrane helix</keyword>
<keyword evidence="3" id="KW-0547">Nucleotide-binding</keyword>
<dbReference type="GO" id="GO:0005886">
    <property type="term" value="C:plasma membrane"/>
    <property type="evidence" value="ECO:0007669"/>
    <property type="project" value="UniProtKB-SubCell"/>
</dbReference>
<dbReference type="InterPro" id="IPR036640">
    <property type="entry name" value="ABC1_TM_sf"/>
</dbReference>
<dbReference type="CDD" id="cd18549">
    <property type="entry name" value="ABC_6TM_YwjA_like"/>
    <property type="match status" value="1"/>
</dbReference>
<dbReference type="Proteomes" id="UP000823842">
    <property type="component" value="Unassembled WGS sequence"/>
</dbReference>
<comment type="subcellular location">
    <subcellularLocation>
        <location evidence="1">Cell membrane</location>
        <topology evidence="1">Multi-pass membrane protein</topology>
    </subcellularLocation>
</comment>
<dbReference type="PANTHER" id="PTHR43394">
    <property type="entry name" value="ATP-DEPENDENT PERMEASE MDL1, MITOCHONDRIAL"/>
    <property type="match status" value="1"/>
</dbReference>
<dbReference type="GO" id="GO:0005524">
    <property type="term" value="F:ATP binding"/>
    <property type="evidence" value="ECO:0007669"/>
    <property type="project" value="UniProtKB-KW"/>
</dbReference>
<dbReference type="SUPFAM" id="SSF90123">
    <property type="entry name" value="ABC transporter transmembrane region"/>
    <property type="match status" value="1"/>
</dbReference>
<evidence type="ECO:0000256" key="6">
    <source>
        <dbReference type="ARBA" id="ARBA00023136"/>
    </source>
</evidence>
<evidence type="ECO:0000256" key="5">
    <source>
        <dbReference type="ARBA" id="ARBA00022989"/>
    </source>
</evidence>
<dbReference type="InterPro" id="IPR003593">
    <property type="entry name" value="AAA+_ATPase"/>
</dbReference>
<dbReference type="SMART" id="SM00382">
    <property type="entry name" value="AAA"/>
    <property type="match status" value="1"/>
</dbReference>
<dbReference type="Pfam" id="PF00005">
    <property type="entry name" value="ABC_tran"/>
    <property type="match status" value="1"/>
</dbReference>
<evidence type="ECO:0000313" key="11">
    <source>
        <dbReference type="Proteomes" id="UP000823842"/>
    </source>
</evidence>
<accession>A0A9D2LVP9</accession>
<feature type="transmembrane region" description="Helical" evidence="7">
    <location>
        <begin position="63"/>
        <end position="84"/>
    </location>
</feature>
<comment type="caution">
    <text evidence="10">The sequence shown here is derived from an EMBL/GenBank/DDBJ whole genome shotgun (WGS) entry which is preliminary data.</text>
</comment>
<feature type="transmembrane region" description="Helical" evidence="7">
    <location>
        <begin position="21"/>
        <end position="43"/>
    </location>
</feature>
<dbReference type="PROSITE" id="PS50929">
    <property type="entry name" value="ABC_TM1F"/>
    <property type="match status" value="1"/>
</dbReference>